<gene>
    <name evidence="3" type="ORF">JY651_48870</name>
</gene>
<evidence type="ECO:0000256" key="1">
    <source>
        <dbReference type="SAM" id="Phobius"/>
    </source>
</evidence>
<dbReference type="InterPro" id="IPR021309">
    <property type="entry name" value="YgaP-like_TM"/>
</dbReference>
<sequence>MARNVGKVDRVLRAVAAVGLGVCAVVAPVDGWVRGLMVAQGLYFLGTSLAGSCLGYRLMGKSTCPVPSRT</sequence>
<feature type="transmembrane region" description="Helical" evidence="1">
    <location>
        <begin position="12"/>
        <end position="29"/>
    </location>
</feature>
<keyword evidence="1" id="KW-1133">Transmembrane helix</keyword>
<feature type="domain" description="Inner membrane protein YgaP-like transmembrane" evidence="2">
    <location>
        <begin position="1"/>
        <end position="66"/>
    </location>
</feature>
<evidence type="ECO:0000259" key="2">
    <source>
        <dbReference type="Pfam" id="PF11127"/>
    </source>
</evidence>
<evidence type="ECO:0000313" key="4">
    <source>
        <dbReference type="Proteomes" id="UP000662747"/>
    </source>
</evidence>
<keyword evidence="1" id="KW-0812">Transmembrane</keyword>
<dbReference type="Proteomes" id="UP000662747">
    <property type="component" value="Chromosome"/>
</dbReference>
<evidence type="ECO:0000313" key="3">
    <source>
        <dbReference type="EMBL" id="QSQ22926.1"/>
    </source>
</evidence>
<keyword evidence="1" id="KW-0472">Membrane</keyword>
<proteinExistence type="predicted"/>
<dbReference type="EMBL" id="CP071090">
    <property type="protein sequence ID" value="QSQ22926.1"/>
    <property type="molecule type" value="Genomic_DNA"/>
</dbReference>
<dbReference type="RefSeq" id="WP_206724502.1">
    <property type="nucleotide sequence ID" value="NZ_CP071090.1"/>
</dbReference>
<name>A0ABX7NWW4_9BACT</name>
<keyword evidence="4" id="KW-1185">Reference proteome</keyword>
<accession>A0ABX7NWW4</accession>
<reference evidence="3 4" key="1">
    <citation type="submission" date="2021-02" db="EMBL/GenBank/DDBJ databases">
        <title>De Novo genome assembly of isolated myxobacteria.</title>
        <authorList>
            <person name="Stevens D.C."/>
        </authorList>
    </citation>
    <scope>NUCLEOTIDE SEQUENCE [LARGE SCALE GENOMIC DNA]</scope>
    <source>
        <strain evidence="4">SCPEA02</strain>
    </source>
</reference>
<dbReference type="Pfam" id="PF11127">
    <property type="entry name" value="YgaP-like_TM"/>
    <property type="match status" value="1"/>
</dbReference>
<feature type="transmembrane region" description="Helical" evidence="1">
    <location>
        <begin position="41"/>
        <end position="59"/>
    </location>
</feature>
<protein>
    <submittedName>
        <fullName evidence="3">DUF2892 domain-containing protein</fullName>
    </submittedName>
</protein>
<organism evidence="3 4">
    <name type="scientific">Pyxidicoccus parkwayensis</name>
    <dbReference type="NCBI Taxonomy" id="2813578"/>
    <lineage>
        <taxon>Bacteria</taxon>
        <taxon>Pseudomonadati</taxon>
        <taxon>Myxococcota</taxon>
        <taxon>Myxococcia</taxon>
        <taxon>Myxococcales</taxon>
        <taxon>Cystobacterineae</taxon>
        <taxon>Myxococcaceae</taxon>
        <taxon>Pyxidicoccus</taxon>
    </lineage>
</organism>